<dbReference type="PANTHER" id="PTHR30015:SF7">
    <property type="entry name" value="TYPE IV METHYL-DIRECTED RESTRICTION ENZYME ECOKMRR"/>
    <property type="match status" value="1"/>
</dbReference>
<sequence>MPIPDFQSAMLPVLRLTQDGKDHTLGEAVEAIAVEFKATEAERNELLPSGRQRRIHNRVGWAKTYLQKAGLVEANGRGRFRITPRGKQVLQGKPTRIDMKFLEQFPEYNAFAALKHDAPDAPSSAPELSVSNETPEEVLDESYQELRRRLAEELLERIKACDPRFFEKLVVDLLVTMGYGGSRKDAGQAVGQSGDEGIDGIIKEDRLGLDVVYIQAKRWNNTVGRPVVQAFAGSLEGQRARKGVLITTSDFSREARDYVKHIEKKIVLIDGGELAKLMIDSGVGVTEVATYTVKKLDLDYFGDEE</sequence>
<dbReference type="EMBL" id="RAWE01000184">
    <property type="protein sequence ID" value="RKG97233.1"/>
    <property type="molecule type" value="Genomic_DNA"/>
</dbReference>
<keyword evidence="3" id="KW-0378">Hydrolase</keyword>
<dbReference type="InterPro" id="IPR052906">
    <property type="entry name" value="Type_IV_Methyl-Rstrct_Enzyme"/>
</dbReference>
<keyword evidence="3" id="KW-0540">Nuclease</keyword>
<dbReference type="GO" id="GO:0003677">
    <property type="term" value="F:DNA binding"/>
    <property type="evidence" value="ECO:0007669"/>
    <property type="project" value="InterPro"/>
</dbReference>
<dbReference type="Pfam" id="PF14338">
    <property type="entry name" value="Mrr_N"/>
    <property type="match status" value="1"/>
</dbReference>
<accession>A0A3A8K615</accession>
<comment type="caution">
    <text evidence="3">The sequence shown here is derived from an EMBL/GenBank/DDBJ whole genome shotgun (WGS) entry which is preliminary data.</text>
</comment>
<name>A0A3A8K615_9BACT</name>
<evidence type="ECO:0000313" key="4">
    <source>
        <dbReference type="Proteomes" id="UP000268313"/>
    </source>
</evidence>
<gene>
    <name evidence="3" type="ORF">D7X32_33420</name>
</gene>
<dbReference type="PANTHER" id="PTHR30015">
    <property type="entry name" value="MRR RESTRICTION SYSTEM PROTEIN"/>
    <property type="match status" value="1"/>
</dbReference>
<dbReference type="GO" id="GO:0009307">
    <property type="term" value="P:DNA restriction-modification system"/>
    <property type="evidence" value="ECO:0007669"/>
    <property type="project" value="InterPro"/>
</dbReference>
<dbReference type="SUPFAM" id="SSF52980">
    <property type="entry name" value="Restriction endonuclease-like"/>
    <property type="match status" value="1"/>
</dbReference>
<dbReference type="RefSeq" id="WP_120606625.1">
    <property type="nucleotide sequence ID" value="NZ_RAWE01000184.1"/>
</dbReference>
<dbReference type="InterPro" id="IPR007560">
    <property type="entry name" value="Restrct_endonuc_IV_Mrr"/>
</dbReference>
<dbReference type="InterPro" id="IPR025745">
    <property type="entry name" value="Mrr-like_N_dom"/>
</dbReference>
<organism evidence="3 4">
    <name type="scientific">Corallococcus carmarthensis</name>
    <dbReference type="NCBI Taxonomy" id="2316728"/>
    <lineage>
        <taxon>Bacteria</taxon>
        <taxon>Pseudomonadati</taxon>
        <taxon>Myxococcota</taxon>
        <taxon>Myxococcia</taxon>
        <taxon>Myxococcales</taxon>
        <taxon>Cystobacterineae</taxon>
        <taxon>Myxococcaceae</taxon>
        <taxon>Corallococcus</taxon>
    </lineage>
</organism>
<feature type="domain" description="Restriction system protein Mrr-like N-terminal" evidence="2">
    <location>
        <begin position="6"/>
        <end position="91"/>
    </location>
</feature>
<evidence type="ECO:0000259" key="1">
    <source>
        <dbReference type="Pfam" id="PF04471"/>
    </source>
</evidence>
<dbReference type="Proteomes" id="UP000268313">
    <property type="component" value="Unassembled WGS sequence"/>
</dbReference>
<dbReference type="Pfam" id="PF04471">
    <property type="entry name" value="Mrr_cat"/>
    <property type="match status" value="1"/>
</dbReference>
<protein>
    <submittedName>
        <fullName evidence="3">Restriction endonuclease</fullName>
    </submittedName>
</protein>
<keyword evidence="4" id="KW-1185">Reference proteome</keyword>
<reference evidence="4" key="1">
    <citation type="submission" date="2018-09" db="EMBL/GenBank/DDBJ databases">
        <authorList>
            <person name="Livingstone P.G."/>
            <person name="Whitworth D.E."/>
        </authorList>
    </citation>
    <scope>NUCLEOTIDE SEQUENCE [LARGE SCALE GENOMIC DNA]</scope>
    <source>
        <strain evidence="4">CA043D</strain>
    </source>
</reference>
<dbReference type="OrthoDB" id="9781481at2"/>
<evidence type="ECO:0000259" key="2">
    <source>
        <dbReference type="Pfam" id="PF14338"/>
    </source>
</evidence>
<dbReference type="InterPro" id="IPR011856">
    <property type="entry name" value="tRNA_endonuc-like_dom_sf"/>
</dbReference>
<dbReference type="InterPro" id="IPR011335">
    <property type="entry name" value="Restrct_endonuc-II-like"/>
</dbReference>
<keyword evidence="3" id="KW-0255">Endonuclease</keyword>
<proteinExistence type="predicted"/>
<dbReference type="AlphaFoldDB" id="A0A3A8K615"/>
<evidence type="ECO:0000313" key="3">
    <source>
        <dbReference type="EMBL" id="RKG97233.1"/>
    </source>
</evidence>
<dbReference type="GO" id="GO:0015666">
    <property type="term" value="F:restriction endodeoxyribonuclease activity"/>
    <property type="evidence" value="ECO:0007669"/>
    <property type="project" value="TreeGrafter"/>
</dbReference>
<dbReference type="Gene3D" id="3.40.1350.10">
    <property type="match status" value="1"/>
</dbReference>
<feature type="domain" description="Restriction endonuclease type IV Mrr" evidence="1">
    <location>
        <begin position="158"/>
        <end position="278"/>
    </location>
</feature>